<gene>
    <name evidence="8" type="ORF">CDD80_7102</name>
</gene>
<accession>A0A2C5ZFT7</accession>
<dbReference type="AlphaFoldDB" id="A0A2C5ZFT7"/>
<organism evidence="8 9">
    <name type="scientific">Ophiocordyceps camponoti-rufipedis</name>
    <dbReference type="NCBI Taxonomy" id="2004952"/>
    <lineage>
        <taxon>Eukaryota</taxon>
        <taxon>Fungi</taxon>
        <taxon>Dikarya</taxon>
        <taxon>Ascomycota</taxon>
        <taxon>Pezizomycotina</taxon>
        <taxon>Sordariomycetes</taxon>
        <taxon>Hypocreomycetidae</taxon>
        <taxon>Hypocreales</taxon>
        <taxon>Ophiocordycipitaceae</taxon>
        <taxon>Ophiocordyceps</taxon>
    </lineage>
</organism>
<dbReference type="STRING" id="2004952.A0A2C5ZFT7"/>
<evidence type="ECO:0000313" key="9">
    <source>
        <dbReference type="Proteomes" id="UP000226431"/>
    </source>
</evidence>
<dbReference type="GO" id="GO:0005763">
    <property type="term" value="C:mitochondrial small ribosomal subunit"/>
    <property type="evidence" value="ECO:0007669"/>
    <property type="project" value="TreeGrafter"/>
</dbReference>
<dbReference type="InterPro" id="IPR019368">
    <property type="entry name" value="Ribosomal_mS29"/>
</dbReference>
<evidence type="ECO:0000256" key="2">
    <source>
        <dbReference type="ARBA" id="ARBA00009863"/>
    </source>
</evidence>
<comment type="subcellular location">
    <subcellularLocation>
        <location evidence="1">Mitochondrion</location>
    </subcellularLocation>
</comment>
<dbReference type="PANTHER" id="PTHR12810">
    <property type="entry name" value="MITOCHONDRIAL 28S RIBOSOMAL PROTEIN S29"/>
    <property type="match status" value="1"/>
</dbReference>
<keyword evidence="6" id="KW-0687">Ribonucleoprotein</keyword>
<evidence type="ECO:0000256" key="6">
    <source>
        <dbReference type="ARBA" id="ARBA00023274"/>
    </source>
</evidence>
<evidence type="ECO:0000256" key="7">
    <source>
        <dbReference type="ARBA" id="ARBA00035140"/>
    </source>
</evidence>
<comment type="similarity">
    <text evidence="2">Belongs to the mitochondrion-specific ribosomal protein mS29 family.</text>
</comment>
<evidence type="ECO:0000256" key="4">
    <source>
        <dbReference type="ARBA" id="ARBA00022980"/>
    </source>
</evidence>
<comment type="caution">
    <text evidence="8">The sequence shown here is derived from an EMBL/GenBank/DDBJ whole genome shotgun (WGS) entry which is preliminary data.</text>
</comment>
<evidence type="ECO:0000256" key="5">
    <source>
        <dbReference type="ARBA" id="ARBA00023128"/>
    </source>
</evidence>
<dbReference type="OrthoDB" id="274828at2759"/>
<name>A0A2C5ZFT7_9HYPO</name>
<evidence type="ECO:0000256" key="3">
    <source>
        <dbReference type="ARBA" id="ARBA00022946"/>
    </source>
</evidence>
<keyword evidence="4" id="KW-0689">Ribosomal protein</keyword>
<keyword evidence="3" id="KW-0809">Transit peptide</keyword>
<sequence>MAPAGLLVRSFPRPSTASATAGLRTASASFSTTAALLARLPPAVAAERAGIRTKQKIKNKKRPNPKLLIDPPAVGERKAFRLRIQTSNNNAMLVQGLDELSKNSLASDASAGRMFSIPDDMVDRLRKFRAFKITQSWGLFRRPHVLVRSAMVDLAKKMDAACQKGEEPFRCVLTGPKWAGKSTELTNGNNDYKPIPGTKPLRFIQPQYTLGFIERILNVNEPVLKRLHLRGDWPEIGPFSKDATLVDIFLNLRESEYAWPAFEAFWHEMQQPERPPICLFVDGLTHFNMNSEYRDPTFKPVHAHQLALPQVFVDALAGRTKFLNGGAVIGAVSTSNTPTNISQDLALAQAEAAQNGTEMPLRNAWERNYDERVFEALKSVSVLRVPNVTKEEGRALMEYWAASGVMREAVDARSVGEKWTLAGHGVLGELERVALMTLRL</sequence>
<keyword evidence="5" id="KW-0496">Mitochondrion</keyword>
<dbReference type="PANTHER" id="PTHR12810:SF0">
    <property type="entry name" value="SMALL RIBOSOMAL SUBUNIT PROTEIN MS29"/>
    <property type="match status" value="1"/>
</dbReference>
<dbReference type="Pfam" id="PF10236">
    <property type="entry name" value="DAP3"/>
    <property type="match status" value="1"/>
</dbReference>
<dbReference type="GO" id="GO:0003735">
    <property type="term" value="F:structural constituent of ribosome"/>
    <property type="evidence" value="ECO:0007669"/>
    <property type="project" value="TreeGrafter"/>
</dbReference>
<reference evidence="8 9" key="1">
    <citation type="submission" date="2017-06" db="EMBL/GenBank/DDBJ databases">
        <title>Ant-infecting Ophiocordyceps genomes reveal a high diversity of potential behavioral manipulation genes and a possible major role for enterotoxins.</title>
        <authorList>
            <person name="De Bekker C."/>
            <person name="Evans H.C."/>
            <person name="Brachmann A."/>
            <person name="Hughes D.P."/>
        </authorList>
    </citation>
    <scope>NUCLEOTIDE SEQUENCE [LARGE SCALE GENOMIC DNA]</scope>
    <source>
        <strain evidence="8 9">Map16</strain>
    </source>
</reference>
<keyword evidence="9" id="KW-1185">Reference proteome</keyword>
<protein>
    <recommendedName>
        <fullName evidence="7">Small ribosomal subunit protein mS29</fullName>
    </recommendedName>
</protein>
<dbReference type="Proteomes" id="UP000226431">
    <property type="component" value="Unassembled WGS sequence"/>
</dbReference>
<evidence type="ECO:0000256" key="1">
    <source>
        <dbReference type="ARBA" id="ARBA00004173"/>
    </source>
</evidence>
<proteinExistence type="inferred from homology"/>
<evidence type="ECO:0000313" key="8">
    <source>
        <dbReference type="EMBL" id="PHH78294.1"/>
    </source>
</evidence>
<dbReference type="EMBL" id="NJES01000085">
    <property type="protein sequence ID" value="PHH78294.1"/>
    <property type="molecule type" value="Genomic_DNA"/>
</dbReference>